<dbReference type="GO" id="GO:0005524">
    <property type="term" value="F:ATP binding"/>
    <property type="evidence" value="ECO:0007669"/>
    <property type="project" value="InterPro"/>
</dbReference>
<keyword evidence="1" id="KW-0418">Kinase</keyword>
<evidence type="ECO:0000313" key="1">
    <source>
        <dbReference type="EMBL" id="MBC6996381.1"/>
    </source>
</evidence>
<comment type="caution">
    <text evidence="1">The sequence shown here is derived from an EMBL/GenBank/DDBJ whole genome shotgun (WGS) entry which is preliminary data.</text>
</comment>
<dbReference type="RefSeq" id="WP_187468390.1">
    <property type="nucleotide sequence ID" value="NZ_JACSIT010000152.1"/>
</dbReference>
<organism evidence="1 2">
    <name type="scientific">Neolewinella lacunae</name>
    <dbReference type="NCBI Taxonomy" id="1517758"/>
    <lineage>
        <taxon>Bacteria</taxon>
        <taxon>Pseudomonadati</taxon>
        <taxon>Bacteroidota</taxon>
        <taxon>Saprospiria</taxon>
        <taxon>Saprospirales</taxon>
        <taxon>Lewinellaceae</taxon>
        <taxon>Neolewinella</taxon>
    </lineage>
</organism>
<dbReference type="Pfam" id="PF03702">
    <property type="entry name" value="AnmK"/>
    <property type="match status" value="1"/>
</dbReference>
<dbReference type="InterPro" id="IPR043129">
    <property type="entry name" value="ATPase_NBD"/>
</dbReference>
<gene>
    <name evidence="1" type="ORF">H9S92_19575</name>
</gene>
<dbReference type="InterPro" id="IPR005338">
    <property type="entry name" value="Anhydro_N_Ac-Mur_kinase"/>
</dbReference>
<name>A0A923PPA5_9BACT</name>
<dbReference type="SUPFAM" id="SSF53067">
    <property type="entry name" value="Actin-like ATPase domain"/>
    <property type="match status" value="1"/>
</dbReference>
<dbReference type="PANTHER" id="PTHR30605:SF0">
    <property type="entry name" value="ANHYDRO-N-ACETYLMURAMIC ACID KINASE"/>
    <property type="match status" value="1"/>
</dbReference>
<dbReference type="AlphaFoldDB" id="A0A923PPA5"/>
<sequence>MAAEYLVLGMMSGSSLDGLDLAICRLRLDPGAERLVPDWEILAAETDAYPPPWRARLRSAPALPGRELWRLHTDYGRWVGQRARAFLDRHPQYAPTLAGSHGHTVFHHPEAAFTTQIGDGAALANALGLPTVTELRGADLAHGGQGAPLAPLADLHLFPAHPAFLNLGGIANISVRQPDGTFSAGDVSGCCQVLDRLAERAGLAFDADGALARSGRIVPDFAAALDLPYHQQPYPKSLDNAWVREVLWPKIEKLPATPADLLHSFAHWLAQQIVHDLLLLGAAAGAGEGTRSKVLVTGGGARNSFLLDGLQQAAQDQQAPFSFEAPASMIGDFKEAALIALAALLRVEGLPNALASATGARLDTINGALYLPALSLPN</sequence>
<dbReference type="EMBL" id="JACSIT010000152">
    <property type="protein sequence ID" value="MBC6996381.1"/>
    <property type="molecule type" value="Genomic_DNA"/>
</dbReference>
<dbReference type="GO" id="GO:0006040">
    <property type="term" value="P:amino sugar metabolic process"/>
    <property type="evidence" value="ECO:0007669"/>
    <property type="project" value="InterPro"/>
</dbReference>
<reference evidence="1" key="1">
    <citation type="submission" date="2020-08" db="EMBL/GenBank/DDBJ databases">
        <title>Lewinella bacteria from marine environments.</title>
        <authorList>
            <person name="Zhong Y."/>
        </authorList>
    </citation>
    <scope>NUCLEOTIDE SEQUENCE</scope>
    <source>
        <strain evidence="1">KCTC 42187</strain>
    </source>
</reference>
<dbReference type="GO" id="GO:0016773">
    <property type="term" value="F:phosphotransferase activity, alcohol group as acceptor"/>
    <property type="evidence" value="ECO:0007669"/>
    <property type="project" value="InterPro"/>
</dbReference>
<dbReference type="PANTHER" id="PTHR30605">
    <property type="entry name" value="ANHYDRO-N-ACETYLMURAMIC ACID KINASE"/>
    <property type="match status" value="1"/>
</dbReference>
<protein>
    <submittedName>
        <fullName evidence="1">Anhydro-N-acetylmuramic acid kinase</fullName>
    </submittedName>
</protein>
<dbReference type="Proteomes" id="UP000650081">
    <property type="component" value="Unassembled WGS sequence"/>
</dbReference>
<keyword evidence="1" id="KW-0808">Transferase</keyword>
<dbReference type="GO" id="GO:0009254">
    <property type="term" value="P:peptidoglycan turnover"/>
    <property type="evidence" value="ECO:0007669"/>
    <property type="project" value="InterPro"/>
</dbReference>
<dbReference type="Gene3D" id="3.30.420.40">
    <property type="match status" value="2"/>
</dbReference>
<evidence type="ECO:0000313" key="2">
    <source>
        <dbReference type="Proteomes" id="UP000650081"/>
    </source>
</evidence>
<dbReference type="GO" id="GO:0016301">
    <property type="term" value="F:kinase activity"/>
    <property type="evidence" value="ECO:0007669"/>
    <property type="project" value="UniProtKB-KW"/>
</dbReference>
<proteinExistence type="predicted"/>
<accession>A0A923PPA5</accession>
<keyword evidence="2" id="KW-1185">Reference proteome</keyword>